<dbReference type="Gene3D" id="3.40.50.1000">
    <property type="entry name" value="HAD superfamily/HAD-like"/>
    <property type="match status" value="2"/>
</dbReference>
<sequence>MYIFSDLDRTIIYSNKFLDTDVKYQNIEKHEGRDISYISLKTIKYIKKLQDIGMFIPTTTRTTEQFNRINFNQYGINFSWVITTNGGCILNNNQVLESWNEEVEKIKKNSCDLEIMLKDFEKYVDLPGVLKFGIASELFFYIVVDYSIFDIQCLNAYIKQLKEQKWDMYTSGRKIYFLPKGISKENAIKHLCEKLNINEHIAIGDSTMDYNMVKNADYGYVLKHGDMLTENDDLFVSKSEGMNGTEFILKSIIENYQAVNI</sequence>
<dbReference type="Pfam" id="PF08282">
    <property type="entry name" value="Hydrolase_3"/>
    <property type="match status" value="1"/>
</dbReference>
<evidence type="ECO:0000313" key="1">
    <source>
        <dbReference type="EMBL" id="MDK2563440.1"/>
    </source>
</evidence>
<dbReference type="SUPFAM" id="SSF56784">
    <property type="entry name" value="HAD-like"/>
    <property type="match status" value="1"/>
</dbReference>
<dbReference type="Proteomes" id="UP001301012">
    <property type="component" value="Unassembled WGS sequence"/>
</dbReference>
<organism evidence="1 2">
    <name type="scientific">Romboutsia sedimentorum</name>
    <dbReference type="NCBI Taxonomy" id="1368474"/>
    <lineage>
        <taxon>Bacteria</taxon>
        <taxon>Bacillati</taxon>
        <taxon>Bacillota</taxon>
        <taxon>Clostridia</taxon>
        <taxon>Peptostreptococcales</taxon>
        <taxon>Peptostreptococcaceae</taxon>
        <taxon>Romboutsia</taxon>
    </lineage>
</organism>
<comment type="caution">
    <text evidence="1">The sequence shown here is derived from an EMBL/GenBank/DDBJ whole genome shotgun (WGS) entry which is preliminary data.</text>
</comment>
<name>A0ABT7ED85_9FIRM</name>
<dbReference type="PANTHER" id="PTHR10000">
    <property type="entry name" value="PHOSPHOSERINE PHOSPHATASE"/>
    <property type="match status" value="1"/>
</dbReference>
<reference evidence="1 2" key="1">
    <citation type="submission" date="2023-05" db="EMBL/GenBank/DDBJ databases">
        <title>Rombocin, a short stable natural nisin variant, displays selective antimicrobial activity against Listeria monocytogenes and employs dual mode of action to kill target bacterial strains.</title>
        <authorList>
            <person name="Wambui J."/>
            <person name="Stephan R."/>
            <person name="Kuipers O.P."/>
        </authorList>
    </citation>
    <scope>NUCLEOTIDE SEQUENCE [LARGE SCALE GENOMIC DNA]</scope>
    <source>
        <strain evidence="1 2">RC002</strain>
    </source>
</reference>
<dbReference type="PANTHER" id="PTHR10000:SF8">
    <property type="entry name" value="HAD SUPERFAMILY HYDROLASE-LIKE, TYPE 3"/>
    <property type="match status" value="1"/>
</dbReference>
<evidence type="ECO:0000313" key="2">
    <source>
        <dbReference type="Proteomes" id="UP001301012"/>
    </source>
</evidence>
<proteinExistence type="predicted"/>
<dbReference type="EMBL" id="JASKYM010000002">
    <property type="protein sequence ID" value="MDK2563440.1"/>
    <property type="molecule type" value="Genomic_DNA"/>
</dbReference>
<gene>
    <name evidence="1" type="ORF">QOZ84_07745</name>
</gene>
<dbReference type="RefSeq" id="WP_284132380.1">
    <property type="nucleotide sequence ID" value="NZ_JASKYM010000002.1"/>
</dbReference>
<dbReference type="PIRSF" id="PIRSF030802">
    <property type="entry name" value="UCP030802"/>
    <property type="match status" value="1"/>
</dbReference>
<dbReference type="InterPro" id="IPR036412">
    <property type="entry name" value="HAD-like_sf"/>
</dbReference>
<dbReference type="InterPro" id="IPR023214">
    <property type="entry name" value="HAD_sf"/>
</dbReference>
<dbReference type="NCBIfam" id="TIGR01484">
    <property type="entry name" value="HAD-SF-IIB"/>
    <property type="match status" value="1"/>
</dbReference>
<dbReference type="InterPro" id="IPR024197">
    <property type="entry name" value="TPP-like"/>
</dbReference>
<dbReference type="GO" id="GO:0016787">
    <property type="term" value="F:hydrolase activity"/>
    <property type="evidence" value="ECO:0007669"/>
    <property type="project" value="UniProtKB-KW"/>
</dbReference>
<keyword evidence="1" id="KW-0378">Hydrolase</keyword>
<dbReference type="InterPro" id="IPR006379">
    <property type="entry name" value="HAD-SF_hydro_IIB"/>
</dbReference>
<accession>A0ABT7ED85</accession>
<dbReference type="Gene3D" id="3.30.1240.10">
    <property type="match status" value="1"/>
</dbReference>
<protein>
    <submittedName>
        <fullName evidence="1">HAD-IIB family hydrolase</fullName>
    </submittedName>
</protein>
<keyword evidence="2" id="KW-1185">Reference proteome</keyword>